<dbReference type="RefSeq" id="WP_193502800.1">
    <property type="nucleotide sequence ID" value="NZ_JADCKC010000003.1"/>
</dbReference>
<feature type="domain" description="Streptococcal pilin isopeptide linkage" evidence="3">
    <location>
        <begin position="49"/>
        <end position="162"/>
    </location>
</feature>
<reference evidence="4 5" key="1">
    <citation type="submission" date="2020-10" db="EMBL/GenBank/DDBJ databases">
        <title>ChiBAC.</title>
        <authorList>
            <person name="Zenner C."/>
            <person name="Hitch T.C.A."/>
            <person name="Clavel T."/>
        </authorList>
    </citation>
    <scope>NUCLEOTIDE SEQUENCE [LARGE SCALE GENOMIC DNA]</scope>
    <source>
        <strain evidence="4 5">DSM 109015</strain>
    </source>
</reference>
<feature type="transmembrane region" description="Helical" evidence="2">
    <location>
        <begin position="202"/>
        <end position="222"/>
    </location>
</feature>
<keyword evidence="2" id="KW-0812">Transmembrane</keyword>
<comment type="caution">
    <text evidence="4">The sequence shown here is derived from an EMBL/GenBank/DDBJ whole genome shotgun (WGS) entry which is preliminary data.</text>
</comment>
<protein>
    <recommendedName>
        <fullName evidence="3">Streptococcal pilin isopeptide linkage domain-containing protein</fullName>
    </recommendedName>
</protein>
<accession>A0ABR9R5W8</accession>
<dbReference type="EMBL" id="JADCKC010000003">
    <property type="protein sequence ID" value="MBE5038555.1"/>
    <property type="molecule type" value="Genomic_DNA"/>
</dbReference>
<organism evidence="4 5">
    <name type="scientific">Gemmiger gallinarum</name>
    <dbReference type="NCBI Taxonomy" id="2779354"/>
    <lineage>
        <taxon>Bacteria</taxon>
        <taxon>Bacillati</taxon>
        <taxon>Bacillota</taxon>
        <taxon>Clostridia</taxon>
        <taxon>Eubacteriales</taxon>
        <taxon>Gemmiger</taxon>
    </lineage>
</organism>
<evidence type="ECO:0000313" key="5">
    <source>
        <dbReference type="Proteomes" id="UP000768567"/>
    </source>
</evidence>
<evidence type="ECO:0000259" key="3">
    <source>
        <dbReference type="Pfam" id="PF12892"/>
    </source>
</evidence>
<name>A0ABR9R5W8_9FIRM</name>
<evidence type="ECO:0000256" key="1">
    <source>
        <dbReference type="SAM" id="MobiDB-lite"/>
    </source>
</evidence>
<keyword evidence="2" id="KW-0472">Membrane</keyword>
<feature type="region of interest" description="Disordered" evidence="1">
    <location>
        <begin position="164"/>
        <end position="191"/>
    </location>
</feature>
<dbReference type="Proteomes" id="UP000768567">
    <property type="component" value="Unassembled WGS sequence"/>
</dbReference>
<evidence type="ECO:0000313" key="4">
    <source>
        <dbReference type="EMBL" id="MBE5038555.1"/>
    </source>
</evidence>
<dbReference type="InterPro" id="IPR038174">
    <property type="entry name" value="Strep_pil_link_sf"/>
</dbReference>
<dbReference type="InterPro" id="IPR022464">
    <property type="entry name" value="Strep_pil_isopept_link"/>
</dbReference>
<dbReference type="NCBIfam" id="TIGR03786">
    <property type="entry name" value="strep_pil_rpt"/>
    <property type="match status" value="1"/>
</dbReference>
<dbReference type="Pfam" id="PF12892">
    <property type="entry name" value="FctA"/>
    <property type="match status" value="1"/>
</dbReference>
<evidence type="ECO:0000256" key="2">
    <source>
        <dbReference type="SAM" id="Phobius"/>
    </source>
</evidence>
<gene>
    <name evidence="4" type="ORF">INF35_12225</name>
</gene>
<dbReference type="Gene3D" id="2.60.40.3050">
    <property type="match status" value="1"/>
</dbReference>
<proteinExistence type="predicted"/>
<sequence length="232" mass="25220">MNQAIRKLSGLLVLPVLLAALLLLPVRANAVEYECTAELPVSVKLNGSNEELFHITIECAEDADPDQPMPAEEEEGLWVAGGDKVSFTEFCYTEPGDYKYIVKQEKAGTAYMTYDDTVYTVVIRVTNLETEEGTTLQAQVYANTDDDPENKVAELSFLNTYAPPTPTPDDHPDIAEAIENGTWGTPTPKPAAIPQTSDNLPLVSLIVVLVVAAVAIVALVIARKRSGKKNEE</sequence>
<keyword evidence="5" id="KW-1185">Reference proteome</keyword>
<keyword evidence="2" id="KW-1133">Transmembrane helix</keyword>